<keyword evidence="2" id="KW-0812">Transmembrane</keyword>
<reference evidence="3" key="1">
    <citation type="journal article" date="2021" name="PeerJ">
        <title>Extensive microbial diversity within the chicken gut microbiome revealed by metagenomics and culture.</title>
        <authorList>
            <person name="Gilroy R."/>
            <person name="Ravi A."/>
            <person name="Getino M."/>
            <person name="Pursley I."/>
            <person name="Horton D.L."/>
            <person name="Alikhan N.F."/>
            <person name="Baker D."/>
            <person name="Gharbi K."/>
            <person name="Hall N."/>
            <person name="Watson M."/>
            <person name="Adriaenssens E.M."/>
            <person name="Foster-Nyarko E."/>
            <person name="Jarju S."/>
            <person name="Secka A."/>
            <person name="Antonio M."/>
            <person name="Oren A."/>
            <person name="Chaudhuri R.R."/>
            <person name="La Ragione R."/>
            <person name="Hildebrand F."/>
            <person name="Pallen M.J."/>
        </authorList>
    </citation>
    <scope>NUCLEOTIDE SEQUENCE</scope>
    <source>
        <strain evidence="3">CHK32-1732</strain>
    </source>
</reference>
<feature type="transmembrane region" description="Helical" evidence="2">
    <location>
        <begin position="625"/>
        <end position="643"/>
    </location>
</feature>
<protein>
    <recommendedName>
        <fullName evidence="5">DUF2339 domain-containing protein</fullName>
    </recommendedName>
</protein>
<feature type="transmembrane region" description="Helical" evidence="2">
    <location>
        <begin position="483"/>
        <end position="501"/>
    </location>
</feature>
<feature type="compositionally biased region" description="Low complexity" evidence="1">
    <location>
        <begin position="83"/>
        <end position="96"/>
    </location>
</feature>
<reference evidence="3" key="2">
    <citation type="submission" date="2021-04" db="EMBL/GenBank/DDBJ databases">
        <authorList>
            <person name="Gilroy R."/>
        </authorList>
    </citation>
    <scope>NUCLEOTIDE SEQUENCE</scope>
    <source>
        <strain evidence="3">CHK32-1732</strain>
    </source>
</reference>
<feature type="transmembrane region" description="Helical" evidence="2">
    <location>
        <begin position="258"/>
        <end position="279"/>
    </location>
</feature>
<sequence length="653" mass="66858">MNNNRAPGGSRHELDRLRTELQRTAAAQQESLRVSMEILDRLEGLEREDRARRRIGQADDAASTTSTAGGSLPSAHPGRWSGAADTADPADTAQPASPTPGPPASPPPPTAPPATDSAGWSWSEDPAGSGTAPPEPPRTERDRITLTISILGATITVIGLVFLAVQAFNRGWLGPGTAVAGAAVLCLALGVAAVQVHRRHPDGPTAPALLTAAVLGGYTDLWVLVFGLEWMHSAVGISVGAVISIVGLGLAHLWDRQALATTLVITGGLFITPAALHVLDATGAARFETISLAVLGLVGSAATWRRVWRSTEISAGVVFAIAAITFAVDSELLPLTLLSLLGIATMTGLSLGAADLPGLTLAVGRWIPVTVIPVFCLLSASADAWGDGTTATVGIAIAAVTAAIALGWSVLNSTPLRPAPDLGEAAGTVRSLAVAAVCAFPTLVVVALARQDQDAPVASMVWVLGVLAVTVGVLLISDRLPLAVPWMMLGLSVVACLPRMAPAWFPEELGADVTAVTQWPVLVALAVPGALVLRQAGDLGATKEIVLTVTAVLGVMVTSAIPLICLSVSDTDGSFMAGHLVMSVLWMATGVAVLLRGNAPTGLAIAVAATAKLVFYDLAALSGLIQVAAFVICGVTLLVSGYLRESGKPSDRT</sequence>
<name>A0A9D1RS59_9CORY</name>
<feature type="transmembrane region" description="Helical" evidence="2">
    <location>
        <begin position="230"/>
        <end position="251"/>
    </location>
</feature>
<feature type="transmembrane region" description="Helical" evidence="2">
    <location>
        <begin position="172"/>
        <end position="194"/>
    </location>
</feature>
<feature type="transmembrane region" description="Helical" evidence="2">
    <location>
        <begin position="206"/>
        <end position="224"/>
    </location>
</feature>
<gene>
    <name evidence="3" type="ORF">H9870_14155</name>
</gene>
<evidence type="ECO:0000313" key="3">
    <source>
        <dbReference type="EMBL" id="HIW92792.1"/>
    </source>
</evidence>
<feature type="transmembrane region" description="Helical" evidence="2">
    <location>
        <begin position="285"/>
        <end position="304"/>
    </location>
</feature>
<feature type="compositionally biased region" description="Low complexity" evidence="1">
    <location>
        <begin position="58"/>
        <end position="71"/>
    </location>
</feature>
<feature type="transmembrane region" description="Helical" evidence="2">
    <location>
        <begin position="311"/>
        <end position="328"/>
    </location>
</feature>
<organism evidence="3 4">
    <name type="scientific">Candidatus Corynebacterium avicola</name>
    <dbReference type="NCBI Taxonomy" id="2838527"/>
    <lineage>
        <taxon>Bacteria</taxon>
        <taxon>Bacillati</taxon>
        <taxon>Actinomycetota</taxon>
        <taxon>Actinomycetes</taxon>
        <taxon>Mycobacteriales</taxon>
        <taxon>Corynebacteriaceae</taxon>
        <taxon>Corynebacterium</taxon>
    </lineage>
</organism>
<comment type="caution">
    <text evidence="3">The sequence shown here is derived from an EMBL/GenBank/DDBJ whole genome shotgun (WGS) entry which is preliminary data.</text>
</comment>
<dbReference type="AlphaFoldDB" id="A0A9D1RS59"/>
<feature type="compositionally biased region" description="Pro residues" evidence="1">
    <location>
        <begin position="97"/>
        <end position="112"/>
    </location>
</feature>
<feature type="transmembrane region" description="Helical" evidence="2">
    <location>
        <begin position="575"/>
        <end position="595"/>
    </location>
</feature>
<feature type="transmembrane region" description="Helical" evidence="2">
    <location>
        <begin position="455"/>
        <end position="476"/>
    </location>
</feature>
<keyword evidence="2" id="KW-1133">Transmembrane helix</keyword>
<feature type="transmembrane region" description="Helical" evidence="2">
    <location>
        <begin position="144"/>
        <end position="166"/>
    </location>
</feature>
<accession>A0A9D1RS59</accession>
<dbReference type="Proteomes" id="UP000824190">
    <property type="component" value="Unassembled WGS sequence"/>
</dbReference>
<feature type="transmembrane region" description="Helical" evidence="2">
    <location>
        <begin position="366"/>
        <end position="385"/>
    </location>
</feature>
<dbReference type="EMBL" id="DXGC01000123">
    <property type="protein sequence ID" value="HIW92792.1"/>
    <property type="molecule type" value="Genomic_DNA"/>
</dbReference>
<feature type="compositionally biased region" description="Basic and acidic residues" evidence="1">
    <location>
        <begin position="41"/>
        <end position="51"/>
    </location>
</feature>
<evidence type="ECO:0000256" key="1">
    <source>
        <dbReference type="SAM" id="MobiDB-lite"/>
    </source>
</evidence>
<feature type="transmembrane region" description="Helical" evidence="2">
    <location>
        <begin position="513"/>
        <end position="533"/>
    </location>
</feature>
<feature type="transmembrane region" description="Helical" evidence="2">
    <location>
        <begin position="391"/>
        <end position="411"/>
    </location>
</feature>
<feature type="transmembrane region" description="Helical" evidence="2">
    <location>
        <begin position="545"/>
        <end position="569"/>
    </location>
</feature>
<feature type="region of interest" description="Disordered" evidence="1">
    <location>
        <begin position="41"/>
        <end position="140"/>
    </location>
</feature>
<evidence type="ECO:0008006" key="5">
    <source>
        <dbReference type="Google" id="ProtNLM"/>
    </source>
</evidence>
<evidence type="ECO:0000313" key="4">
    <source>
        <dbReference type="Proteomes" id="UP000824190"/>
    </source>
</evidence>
<feature type="transmembrane region" description="Helical" evidence="2">
    <location>
        <begin position="432"/>
        <end position="449"/>
    </location>
</feature>
<evidence type="ECO:0000256" key="2">
    <source>
        <dbReference type="SAM" id="Phobius"/>
    </source>
</evidence>
<keyword evidence="2" id="KW-0472">Membrane</keyword>
<feature type="transmembrane region" description="Helical" evidence="2">
    <location>
        <begin position="334"/>
        <end position="354"/>
    </location>
</feature>
<proteinExistence type="predicted"/>